<organism evidence="2 3">
    <name type="scientific">Ajellomyces capsulatus</name>
    <name type="common">Darling's disease fungus</name>
    <name type="synonym">Histoplasma capsulatum</name>
    <dbReference type="NCBI Taxonomy" id="5037"/>
    <lineage>
        <taxon>Eukaryota</taxon>
        <taxon>Fungi</taxon>
        <taxon>Dikarya</taxon>
        <taxon>Ascomycota</taxon>
        <taxon>Pezizomycotina</taxon>
        <taxon>Eurotiomycetes</taxon>
        <taxon>Eurotiomycetidae</taxon>
        <taxon>Onygenales</taxon>
        <taxon>Ajellomycetaceae</taxon>
        <taxon>Histoplasma</taxon>
    </lineage>
</organism>
<protein>
    <submittedName>
        <fullName evidence="2">Uncharacterized protein</fullName>
    </submittedName>
</protein>
<name>A0A8H7Z1A3_AJECA</name>
<feature type="compositionally biased region" description="Low complexity" evidence="1">
    <location>
        <begin position="130"/>
        <end position="142"/>
    </location>
</feature>
<feature type="region of interest" description="Disordered" evidence="1">
    <location>
        <begin position="26"/>
        <end position="55"/>
    </location>
</feature>
<dbReference type="Proteomes" id="UP000670092">
    <property type="component" value="Unassembled WGS sequence"/>
</dbReference>
<feature type="compositionally biased region" description="Acidic residues" evidence="1">
    <location>
        <begin position="531"/>
        <end position="542"/>
    </location>
</feature>
<dbReference type="EMBL" id="JAEVHI010000002">
    <property type="protein sequence ID" value="KAG5299308.1"/>
    <property type="molecule type" value="Genomic_DNA"/>
</dbReference>
<feature type="region of interest" description="Disordered" evidence="1">
    <location>
        <begin position="530"/>
        <end position="561"/>
    </location>
</feature>
<gene>
    <name evidence="2" type="ORF">I7I52_09571</name>
</gene>
<proteinExistence type="predicted"/>
<feature type="region of interest" description="Disordered" evidence="1">
    <location>
        <begin position="255"/>
        <end position="332"/>
    </location>
</feature>
<comment type="caution">
    <text evidence="2">The sequence shown here is derived from an EMBL/GenBank/DDBJ whole genome shotgun (WGS) entry which is preliminary data.</text>
</comment>
<accession>A0A8H7Z1A3</accession>
<feature type="compositionally biased region" description="Low complexity" evidence="1">
    <location>
        <begin position="470"/>
        <end position="488"/>
    </location>
</feature>
<evidence type="ECO:0000256" key="1">
    <source>
        <dbReference type="SAM" id="MobiDB-lite"/>
    </source>
</evidence>
<feature type="compositionally biased region" description="Basic and acidic residues" evidence="1">
    <location>
        <begin position="543"/>
        <end position="561"/>
    </location>
</feature>
<feature type="region of interest" description="Disordered" evidence="1">
    <location>
        <begin position="388"/>
        <end position="498"/>
    </location>
</feature>
<feature type="compositionally biased region" description="Polar residues" evidence="1">
    <location>
        <begin position="44"/>
        <end position="54"/>
    </location>
</feature>
<evidence type="ECO:0000313" key="2">
    <source>
        <dbReference type="EMBL" id="KAG5299308.1"/>
    </source>
</evidence>
<dbReference type="AlphaFoldDB" id="A0A8H7Z1A3"/>
<dbReference type="VEuPathDB" id="FungiDB:I7I52_09571"/>
<reference evidence="2 3" key="1">
    <citation type="submission" date="2021-01" db="EMBL/GenBank/DDBJ databases">
        <title>Chromosome-level genome assembly of a human fungal pathogen reveals clustering of transcriptionally co-regulated genes.</title>
        <authorList>
            <person name="Voorhies M."/>
            <person name="Cohen S."/>
            <person name="Shea T.P."/>
            <person name="Petrus S."/>
            <person name="Munoz J.F."/>
            <person name="Poplawski S."/>
            <person name="Goldman W.E."/>
            <person name="Michael T."/>
            <person name="Cuomo C.A."/>
            <person name="Sil A."/>
            <person name="Beyhan S."/>
        </authorList>
    </citation>
    <scope>NUCLEOTIDE SEQUENCE [LARGE SCALE GENOMIC DNA]</scope>
    <source>
        <strain evidence="2 3">G184AR</strain>
    </source>
</reference>
<evidence type="ECO:0000313" key="3">
    <source>
        <dbReference type="Proteomes" id="UP000670092"/>
    </source>
</evidence>
<feature type="region of interest" description="Disordered" evidence="1">
    <location>
        <begin position="130"/>
        <end position="150"/>
    </location>
</feature>
<dbReference type="OrthoDB" id="506431at2759"/>
<feature type="region of interest" description="Disordered" evidence="1">
    <location>
        <begin position="80"/>
        <end position="103"/>
    </location>
</feature>
<feature type="compositionally biased region" description="Polar residues" evidence="1">
    <location>
        <begin position="416"/>
        <end position="469"/>
    </location>
</feature>
<sequence>MWLYRGAQSAVFYYATCTPCAASIDRRKRKRDAANTHREPPPTTTSSNNQNDIVTDQPPVIFHQPVPFTTNSYWEEEITLGPGPPVRRAGRRNNTNSSGHQNCKNCKRCKKQKKNLNSPHAVGCQGGNPATAGAGAAQSQSQESPLQNGMGALAGAVSGVLEDLVPSRKELGDRWNRIRYQREDEVLWGGAGSGAGGDLGSEIKGSSVGLSGRGRAGTSDSAKYYAARNPAVNDLHPPVVCGPVSRAETRWMLQPPPSAKVMEGKVRSTASVSVRNGRQRGFERDVVSGRDGNGNGNGEEGARGRTSASPQMSQMKQQRQRQRQRQADGQLDGCDSAHLQARTEQLSLETPLRKIKTQDEPPAIRAMSDNFLSLSLSSKDDALLRSPRPVLAPLTGSPRQPSVHPDHNGNYHPYHQNDNANTLTLKPQSTPPVSWQWPQQRAEDTQLQSQSQSRPTSKATTDSGKSFTIQQKQQQQQQQQRNRQCQHQRQPDKLHTAWPSSTLDIAMKHHDLVRSVRLELSSPETAYFYDIGDDDGDDDDGDYGGHYDGRISDGEKQPGKRYDVRPWRWSMDI</sequence>
<feature type="compositionally biased region" description="Polar residues" evidence="1">
    <location>
        <begin position="306"/>
        <end position="316"/>
    </location>
</feature>